<gene>
    <name evidence="9" type="ORF">ALO_14507</name>
</gene>
<dbReference type="Proteomes" id="UP000003240">
    <property type="component" value="Unassembled WGS sequence"/>
</dbReference>
<protein>
    <recommendedName>
        <fullName evidence="7">Pseudouridine synthase</fullName>
        <ecNumber evidence="7">5.4.99.-</ecNumber>
    </recommendedName>
</protein>
<dbReference type="RefSeq" id="WP_004573475.1">
    <property type="nucleotide sequence ID" value="NZ_AFGF01000126.1"/>
</dbReference>
<comment type="function">
    <text evidence="7">Responsible for synthesis of pseudouridine from uracil.</text>
</comment>
<dbReference type="PANTHER" id="PTHR21600:SF44">
    <property type="entry name" value="RIBOSOMAL LARGE SUBUNIT PSEUDOURIDINE SYNTHASE D"/>
    <property type="match status" value="1"/>
</dbReference>
<dbReference type="GO" id="GO:0000455">
    <property type="term" value="P:enzyme-directed rRNA pseudouridine synthesis"/>
    <property type="evidence" value="ECO:0007669"/>
    <property type="project" value="TreeGrafter"/>
</dbReference>
<dbReference type="SUPFAM" id="SSF55174">
    <property type="entry name" value="Alpha-L RNA-binding motif"/>
    <property type="match status" value="1"/>
</dbReference>
<dbReference type="NCBIfam" id="TIGR00005">
    <property type="entry name" value="rluA_subfam"/>
    <property type="match status" value="1"/>
</dbReference>
<dbReference type="InterPro" id="IPR006224">
    <property type="entry name" value="PsdUridine_synth_RluA-like_CS"/>
</dbReference>
<dbReference type="Pfam" id="PF01479">
    <property type="entry name" value="S4"/>
    <property type="match status" value="1"/>
</dbReference>
<dbReference type="GO" id="GO:0003723">
    <property type="term" value="F:RNA binding"/>
    <property type="evidence" value="ECO:0007669"/>
    <property type="project" value="UniProtKB-KW"/>
</dbReference>
<comment type="similarity">
    <text evidence="2 7">Belongs to the pseudouridine synthase RluA family.</text>
</comment>
<keyword evidence="10" id="KW-1185">Reference proteome</keyword>
<dbReference type="PROSITE" id="PS50889">
    <property type="entry name" value="S4"/>
    <property type="match status" value="1"/>
</dbReference>
<sequence length="308" mass="34434">MSRIYTFTATEDQGRLDSFVTRQLQAETDSFSRSHVQKLIEEKNIKVNGKETKAKYSVQSGDTIEVIVPKTRSCAILPEEIPLDILYEDDSVIVINKPRGMVVHPAAGNFQGTLVNALLDHCRDLSGINGVVRPGIVHRLDKDTSGVMVAAKNDTAHLDLADQIQKRIAGRKYFAVVWGNIKEEQGVVNAPIGRHPADRKKMAVVPINSKPAVTHFRILERFRNFTLIECKLETGRTHQIRVHMAYIGYPVVGDPKYGPKQNPFAIAGQALHSAELTFVHPMTKETLHFTAPLPQDMTVIINQLREDK</sequence>
<name>F7NLC9_9FIRM</name>
<evidence type="ECO:0000313" key="9">
    <source>
        <dbReference type="EMBL" id="EGO63234.1"/>
    </source>
</evidence>
<dbReference type="PANTHER" id="PTHR21600">
    <property type="entry name" value="MITOCHONDRIAL RNA PSEUDOURIDINE SYNTHASE"/>
    <property type="match status" value="1"/>
</dbReference>
<dbReference type="InterPro" id="IPR006145">
    <property type="entry name" value="PsdUridine_synth_RsuA/RluA"/>
</dbReference>
<evidence type="ECO:0000256" key="6">
    <source>
        <dbReference type="PROSITE-ProRule" id="PRU00182"/>
    </source>
</evidence>
<dbReference type="EC" id="5.4.99.-" evidence="7"/>
<feature type="active site" evidence="5">
    <location>
        <position position="141"/>
    </location>
</feature>
<evidence type="ECO:0000256" key="3">
    <source>
        <dbReference type="ARBA" id="ARBA00022884"/>
    </source>
</evidence>
<dbReference type="Gene3D" id="3.10.290.10">
    <property type="entry name" value="RNA-binding S4 domain"/>
    <property type="match status" value="1"/>
</dbReference>
<dbReference type="InterPro" id="IPR002942">
    <property type="entry name" value="S4_RNA-bd"/>
</dbReference>
<dbReference type="InterPro" id="IPR006225">
    <property type="entry name" value="PsdUridine_synth_RluC/D"/>
</dbReference>
<dbReference type="CDD" id="cd00165">
    <property type="entry name" value="S4"/>
    <property type="match status" value="1"/>
</dbReference>
<dbReference type="PROSITE" id="PS01129">
    <property type="entry name" value="PSI_RLU"/>
    <property type="match status" value="1"/>
</dbReference>
<dbReference type="CDD" id="cd02869">
    <property type="entry name" value="PseudoU_synth_RluA_like"/>
    <property type="match status" value="1"/>
</dbReference>
<evidence type="ECO:0000256" key="5">
    <source>
        <dbReference type="PIRSR" id="PIRSR606225-1"/>
    </source>
</evidence>
<dbReference type="SMART" id="SM00363">
    <property type="entry name" value="S4"/>
    <property type="match status" value="1"/>
</dbReference>
<evidence type="ECO:0000256" key="7">
    <source>
        <dbReference type="RuleBase" id="RU362028"/>
    </source>
</evidence>
<organism evidence="9 10">
    <name type="scientific">Acetonema longum DSM 6540</name>
    <dbReference type="NCBI Taxonomy" id="1009370"/>
    <lineage>
        <taxon>Bacteria</taxon>
        <taxon>Bacillati</taxon>
        <taxon>Bacillota</taxon>
        <taxon>Negativicutes</taxon>
        <taxon>Acetonemataceae</taxon>
        <taxon>Acetonema</taxon>
    </lineage>
</organism>
<dbReference type="GO" id="GO:0120159">
    <property type="term" value="F:rRNA pseudouridine synthase activity"/>
    <property type="evidence" value="ECO:0007669"/>
    <property type="project" value="UniProtKB-ARBA"/>
</dbReference>
<dbReference type="OrthoDB" id="9807829at2"/>
<feature type="domain" description="RNA-binding S4" evidence="8">
    <location>
        <begin position="14"/>
        <end position="80"/>
    </location>
</feature>
<keyword evidence="4 7" id="KW-0413">Isomerase</keyword>
<dbReference type="AlphaFoldDB" id="F7NLC9"/>
<reference evidence="9 10" key="1">
    <citation type="journal article" date="2011" name="EMBO J.">
        <title>Structural diversity of bacterial flagellar motors.</title>
        <authorList>
            <person name="Chen S."/>
            <person name="Beeby M."/>
            <person name="Murphy G.E."/>
            <person name="Leadbetter J.R."/>
            <person name="Hendrixson D.R."/>
            <person name="Briegel A."/>
            <person name="Li Z."/>
            <person name="Shi J."/>
            <person name="Tocheva E.I."/>
            <person name="Muller A."/>
            <person name="Dobro M.J."/>
            <person name="Jensen G.J."/>
        </authorList>
    </citation>
    <scope>NUCLEOTIDE SEQUENCE [LARGE SCALE GENOMIC DNA]</scope>
    <source>
        <strain evidence="9 10">DSM 6540</strain>
    </source>
</reference>
<dbReference type="STRING" id="1009370.ALO_14507"/>
<dbReference type="Pfam" id="PF00849">
    <property type="entry name" value="PseudoU_synth_2"/>
    <property type="match status" value="1"/>
</dbReference>
<dbReference type="EMBL" id="AFGF01000126">
    <property type="protein sequence ID" value="EGO63234.1"/>
    <property type="molecule type" value="Genomic_DNA"/>
</dbReference>
<evidence type="ECO:0000256" key="1">
    <source>
        <dbReference type="ARBA" id="ARBA00000073"/>
    </source>
</evidence>
<dbReference type="Gene3D" id="3.30.2350.10">
    <property type="entry name" value="Pseudouridine synthase"/>
    <property type="match status" value="1"/>
</dbReference>
<comment type="catalytic activity">
    <reaction evidence="1 7">
        <text>a uridine in RNA = a pseudouridine in RNA</text>
        <dbReference type="Rhea" id="RHEA:48348"/>
        <dbReference type="Rhea" id="RHEA-COMP:12068"/>
        <dbReference type="Rhea" id="RHEA-COMP:12069"/>
        <dbReference type="ChEBI" id="CHEBI:65314"/>
        <dbReference type="ChEBI" id="CHEBI:65315"/>
    </reaction>
</comment>
<proteinExistence type="inferred from homology"/>
<dbReference type="InterPro" id="IPR050188">
    <property type="entry name" value="RluA_PseudoU_synthase"/>
</dbReference>
<dbReference type="InterPro" id="IPR036986">
    <property type="entry name" value="S4_RNA-bd_sf"/>
</dbReference>
<dbReference type="InterPro" id="IPR020103">
    <property type="entry name" value="PsdUridine_synth_cat_dom_sf"/>
</dbReference>
<evidence type="ECO:0000256" key="4">
    <source>
        <dbReference type="ARBA" id="ARBA00023235"/>
    </source>
</evidence>
<accession>F7NLC9</accession>
<dbReference type="SUPFAM" id="SSF55120">
    <property type="entry name" value="Pseudouridine synthase"/>
    <property type="match status" value="1"/>
</dbReference>
<dbReference type="eggNOG" id="COG0564">
    <property type="taxonomic scope" value="Bacteria"/>
</dbReference>
<evidence type="ECO:0000313" key="10">
    <source>
        <dbReference type="Proteomes" id="UP000003240"/>
    </source>
</evidence>
<dbReference type="FunFam" id="3.30.2350.10:FF:000006">
    <property type="entry name" value="Pseudouridine synthase"/>
    <property type="match status" value="1"/>
</dbReference>
<evidence type="ECO:0000256" key="2">
    <source>
        <dbReference type="ARBA" id="ARBA00010876"/>
    </source>
</evidence>
<comment type="caution">
    <text evidence="9">The sequence shown here is derived from an EMBL/GenBank/DDBJ whole genome shotgun (WGS) entry which is preliminary data.</text>
</comment>
<evidence type="ECO:0000259" key="8">
    <source>
        <dbReference type="SMART" id="SM00363"/>
    </source>
</evidence>
<keyword evidence="3 6" id="KW-0694">RNA-binding</keyword>